<dbReference type="PANTHER" id="PTHR43800:SF1">
    <property type="entry name" value="PEPTIDYL-LYSINE N-ACETYLTRANSFERASE YJAB"/>
    <property type="match status" value="1"/>
</dbReference>
<dbReference type="AlphaFoldDB" id="A0A1J0KUT9"/>
<dbReference type="STRING" id="1542390.KX01_940"/>
<gene>
    <name evidence="4" type="ORF">KX01_940</name>
</gene>
<sequence>MKLEKAQEKDFDEMIDLWQASVETTHEFLTIKDISKLRKLIRSEYFYIQELSIEVLKNDNKVIGFLGTEGNNIEMLFISPEFFGKGIGQLLLKHAIKNKNCTKVDVNEQNPRALRFYEKYGFKVKSRSPLDSQGNPFPILHMELVNA</sequence>
<reference evidence="5" key="1">
    <citation type="submission" date="2014-10" db="EMBL/GenBank/DDBJ databases">
        <authorList>
            <person name="Kuske C.R."/>
            <person name="Challacombe J.F."/>
            <person name="Daligault H.E."/>
            <person name="Davenport K.W."/>
            <person name="Johnson S.L."/>
            <person name="Siddaramappa S."/>
            <person name="Petersen J.M."/>
        </authorList>
    </citation>
    <scope>NUCLEOTIDE SEQUENCE [LARGE SCALE GENOMIC DNA]</scope>
    <source>
        <strain evidence="5">CA97-1460</strain>
    </source>
</reference>
<keyword evidence="1 4" id="KW-0808">Transferase</keyword>
<evidence type="ECO:0000256" key="1">
    <source>
        <dbReference type="ARBA" id="ARBA00022679"/>
    </source>
</evidence>
<dbReference type="Proteomes" id="UP000182521">
    <property type="component" value="Chromosome"/>
</dbReference>
<dbReference type="Pfam" id="PF13508">
    <property type="entry name" value="Acetyltransf_7"/>
    <property type="match status" value="1"/>
</dbReference>
<dbReference type="InterPro" id="IPR016181">
    <property type="entry name" value="Acyl_CoA_acyltransferase"/>
</dbReference>
<dbReference type="RefSeq" id="WP_071663872.1">
    <property type="nucleotide sequence ID" value="NZ_CP009654.1"/>
</dbReference>
<dbReference type="InterPro" id="IPR000182">
    <property type="entry name" value="GNAT_dom"/>
</dbReference>
<keyword evidence="5" id="KW-1185">Reference proteome</keyword>
<dbReference type="PANTHER" id="PTHR43800">
    <property type="entry name" value="PEPTIDYL-LYSINE N-ACETYLTRANSFERASE YJAB"/>
    <property type="match status" value="1"/>
</dbReference>
<proteinExistence type="predicted"/>
<accession>A0A1J0KUT9</accession>
<evidence type="ECO:0000313" key="5">
    <source>
        <dbReference type="Proteomes" id="UP000182521"/>
    </source>
</evidence>
<name>A0A1J0KUT9_9GAMM</name>
<evidence type="ECO:0000259" key="3">
    <source>
        <dbReference type="PROSITE" id="PS51186"/>
    </source>
</evidence>
<dbReference type="Gene3D" id="3.40.630.30">
    <property type="match status" value="1"/>
</dbReference>
<evidence type="ECO:0000256" key="2">
    <source>
        <dbReference type="ARBA" id="ARBA00023315"/>
    </source>
</evidence>
<dbReference type="KEGG" id="frc:KX01_940"/>
<evidence type="ECO:0000313" key="4">
    <source>
        <dbReference type="EMBL" id="APC97521.1"/>
    </source>
</evidence>
<feature type="domain" description="N-acetyltransferase" evidence="3">
    <location>
        <begin position="1"/>
        <end position="147"/>
    </location>
</feature>
<dbReference type="SUPFAM" id="SSF55729">
    <property type="entry name" value="Acyl-CoA N-acyltransferases (Nat)"/>
    <property type="match status" value="1"/>
</dbReference>
<dbReference type="GO" id="GO:0016747">
    <property type="term" value="F:acyltransferase activity, transferring groups other than amino-acyl groups"/>
    <property type="evidence" value="ECO:0007669"/>
    <property type="project" value="InterPro"/>
</dbReference>
<dbReference type="EMBL" id="CP009654">
    <property type="protein sequence ID" value="APC97521.1"/>
    <property type="molecule type" value="Genomic_DNA"/>
</dbReference>
<organism evidence="4 5">
    <name type="scientific">Francisella frigiditurris</name>
    <dbReference type="NCBI Taxonomy" id="1542390"/>
    <lineage>
        <taxon>Bacteria</taxon>
        <taxon>Pseudomonadati</taxon>
        <taxon>Pseudomonadota</taxon>
        <taxon>Gammaproteobacteria</taxon>
        <taxon>Thiotrichales</taxon>
        <taxon>Francisellaceae</taxon>
        <taxon>Francisella</taxon>
    </lineage>
</organism>
<keyword evidence="2" id="KW-0012">Acyltransferase</keyword>
<protein>
    <submittedName>
        <fullName evidence="4">Acetyltransferase family protein</fullName>
    </submittedName>
</protein>
<dbReference type="CDD" id="cd04301">
    <property type="entry name" value="NAT_SF"/>
    <property type="match status" value="1"/>
</dbReference>
<dbReference type="PROSITE" id="PS51186">
    <property type="entry name" value="GNAT"/>
    <property type="match status" value="1"/>
</dbReference>